<keyword evidence="4 7" id="KW-0418">Kinase</keyword>
<evidence type="ECO:0000256" key="2">
    <source>
        <dbReference type="ARBA" id="ARBA00005790"/>
    </source>
</evidence>
<dbReference type="SUPFAM" id="SSF52540">
    <property type="entry name" value="P-loop containing nucleoside triphosphate hydrolases"/>
    <property type="match status" value="1"/>
</dbReference>
<evidence type="ECO:0000256" key="3">
    <source>
        <dbReference type="ARBA" id="ARBA00022679"/>
    </source>
</evidence>
<dbReference type="InterPro" id="IPR008144">
    <property type="entry name" value="Guanylate_kin-like_dom"/>
</dbReference>
<dbReference type="Proteomes" id="UP000664632">
    <property type="component" value="Unassembled WGS sequence"/>
</dbReference>
<proteinExistence type="inferred from homology"/>
<organism evidence="7 8">
    <name type="scientific">Candidatus Enterococcus ikei</name>
    <dbReference type="NCBI Taxonomy" id="2815326"/>
    <lineage>
        <taxon>Bacteria</taxon>
        <taxon>Bacillati</taxon>
        <taxon>Bacillota</taxon>
        <taxon>Bacilli</taxon>
        <taxon>Lactobacillales</taxon>
        <taxon>Enterococcaceae</taxon>
        <taxon>Enterococcus</taxon>
    </lineage>
</organism>
<protein>
    <submittedName>
        <fullName evidence="7">Guanylate kinase</fullName>
    </submittedName>
</protein>
<dbReference type="InterPro" id="IPR008145">
    <property type="entry name" value="GK/Ca_channel_bsu"/>
</dbReference>
<evidence type="ECO:0000313" key="7">
    <source>
        <dbReference type="EMBL" id="MBO0439536.1"/>
    </source>
</evidence>
<comment type="similarity">
    <text evidence="2">Belongs to the guanylate kinase family.</text>
</comment>
<dbReference type="InterPro" id="IPR020590">
    <property type="entry name" value="Guanylate_kinase_CS"/>
</dbReference>
<keyword evidence="3" id="KW-0808">Transferase</keyword>
<name>A0ABS3GXQ5_9ENTE</name>
<dbReference type="PROSITE" id="PS50052">
    <property type="entry name" value="GUANYLATE_KINASE_2"/>
    <property type="match status" value="1"/>
</dbReference>
<dbReference type="EMBL" id="JAFLWD010000009">
    <property type="protein sequence ID" value="MBO0439536.1"/>
    <property type="molecule type" value="Genomic_DNA"/>
</dbReference>
<dbReference type="Gene3D" id="3.40.50.300">
    <property type="entry name" value="P-loop containing nucleotide triphosphate hydrolases"/>
    <property type="match status" value="1"/>
</dbReference>
<evidence type="ECO:0000313" key="8">
    <source>
        <dbReference type="Proteomes" id="UP000664632"/>
    </source>
</evidence>
<dbReference type="Pfam" id="PF00625">
    <property type="entry name" value="Guanylate_kin"/>
    <property type="match status" value="1"/>
</dbReference>
<gene>
    <name evidence="7" type="ORF">JZO69_04130</name>
</gene>
<evidence type="ECO:0000256" key="5">
    <source>
        <dbReference type="ARBA" id="ARBA00048594"/>
    </source>
</evidence>
<comment type="caution">
    <text evidence="7">The sequence shown here is derived from an EMBL/GenBank/DDBJ whole genome shotgun (WGS) entry which is preliminary data.</text>
</comment>
<evidence type="ECO:0000256" key="4">
    <source>
        <dbReference type="ARBA" id="ARBA00022777"/>
    </source>
</evidence>
<feature type="domain" description="Guanylate kinase-like" evidence="6">
    <location>
        <begin position="8"/>
        <end position="187"/>
    </location>
</feature>
<dbReference type="PANTHER" id="PTHR23117:SF13">
    <property type="entry name" value="GUANYLATE KINASE"/>
    <property type="match status" value="1"/>
</dbReference>
<dbReference type="GO" id="GO:0016301">
    <property type="term" value="F:kinase activity"/>
    <property type="evidence" value="ECO:0007669"/>
    <property type="project" value="UniProtKB-KW"/>
</dbReference>
<accession>A0ABS3GXQ5</accession>
<evidence type="ECO:0000259" key="6">
    <source>
        <dbReference type="PROSITE" id="PS50052"/>
    </source>
</evidence>
<sequence>MERKKLNYPFFVIIGPSGSGKTKVAEAVFPAAYKVISNTTRQMRKEEQDGVDYYFKTNEQFQELVRTNALAEHDTYHGNQYGVGIDELLQKTSDHYAYDVLTIKGFQDIEKRFGNMVIPIFLEVSKKNVLKRLQSREDEDEIIKERSALYDQEYQNKDKVITYQNSYLIDANQSYEEVVKDVKQAVDEVLKINRWL</sequence>
<dbReference type="SMART" id="SM00072">
    <property type="entry name" value="GuKc"/>
    <property type="match status" value="1"/>
</dbReference>
<comment type="catalytic activity">
    <reaction evidence="5">
        <text>GMP + ATP = GDP + ADP</text>
        <dbReference type="Rhea" id="RHEA:20780"/>
        <dbReference type="ChEBI" id="CHEBI:30616"/>
        <dbReference type="ChEBI" id="CHEBI:58115"/>
        <dbReference type="ChEBI" id="CHEBI:58189"/>
        <dbReference type="ChEBI" id="CHEBI:456216"/>
        <dbReference type="EC" id="2.7.4.8"/>
    </reaction>
</comment>
<dbReference type="PANTHER" id="PTHR23117">
    <property type="entry name" value="GUANYLATE KINASE-RELATED"/>
    <property type="match status" value="1"/>
</dbReference>
<dbReference type="PROSITE" id="PS00856">
    <property type="entry name" value="GUANYLATE_KINASE_1"/>
    <property type="match status" value="1"/>
</dbReference>
<comment type="function">
    <text evidence="1">Essential for recycling GMP and indirectly, cGMP.</text>
</comment>
<reference evidence="7 8" key="1">
    <citation type="submission" date="2021-03" db="EMBL/GenBank/DDBJ databases">
        <title>Enterococcal diversity collection.</title>
        <authorList>
            <person name="Gilmore M.S."/>
            <person name="Schwartzman J."/>
            <person name="Van Tyne D."/>
            <person name="Martin M."/>
            <person name="Earl A.M."/>
            <person name="Manson A.L."/>
            <person name="Straub T."/>
            <person name="Salamzade R."/>
            <person name="Saavedra J."/>
            <person name="Lebreton F."/>
            <person name="Prichula J."/>
            <person name="Schaufler K."/>
            <person name="Gaca A."/>
            <person name="Sgardioli B."/>
            <person name="Wagenaar J."/>
            <person name="Strong T."/>
        </authorList>
    </citation>
    <scope>NUCLEOTIDE SEQUENCE [LARGE SCALE GENOMIC DNA]</scope>
    <source>
        <strain evidence="7 8">DIV0869a</strain>
    </source>
</reference>
<dbReference type="RefSeq" id="WP_207111633.1">
    <property type="nucleotide sequence ID" value="NZ_JAFLWD010000009.1"/>
</dbReference>
<dbReference type="InterPro" id="IPR027417">
    <property type="entry name" value="P-loop_NTPase"/>
</dbReference>
<evidence type="ECO:0000256" key="1">
    <source>
        <dbReference type="ARBA" id="ARBA00003531"/>
    </source>
</evidence>
<keyword evidence="8" id="KW-1185">Reference proteome</keyword>